<dbReference type="Proteomes" id="UP000441585">
    <property type="component" value="Unassembled WGS sequence"/>
</dbReference>
<evidence type="ECO:0000256" key="12">
    <source>
        <dbReference type="ARBA" id="ARBA00022989"/>
    </source>
</evidence>
<comment type="catalytic activity">
    <reaction evidence="17">
        <text>[GlcNAc-(1-&gt;4)-Mur2Ac(oyl-L-Ala-gamma-D-Glu-L-Lys-D-Ala-D-Ala)](n)-di-trans,octa-cis-undecaprenyl diphosphate + beta-D-GlcNAc-(1-&gt;4)-Mur2Ac(oyl-L-Ala-gamma-D-Glu-L-Lys-D-Ala-D-Ala)-di-trans,octa-cis-undecaprenyl diphosphate = [GlcNAc-(1-&gt;4)-Mur2Ac(oyl-L-Ala-gamma-D-Glu-L-Lys-D-Ala-D-Ala)](n+1)-di-trans,octa-cis-undecaprenyl diphosphate + di-trans,octa-cis-undecaprenyl diphosphate + H(+)</text>
        <dbReference type="Rhea" id="RHEA:23708"/>
        <dbReference type="Rhea" id="RHEA-COMP:9602"/>
        <dbReference type="Rhea" id="RHEA-COMP:9603"/>
        <dbReference type="ChEBI" id="CHEBI:15378"/>
        <dbReference type="ChEBI" id="CHEBI:58405"/>
        <dbReference type="ChEBI" id="CHEBI:60033"/>
        <dbReference type="ChEBI" id="CHEBI:78435"/>
        <dbReference type="EC" id="2.4.99.28"/>
    </reaction>
</comment>
<comment type="similarity">
    <text evidence="2">In the N-terminal section; belongs to the glycosyltransferase 51 family.</text>
</comment>
<dbReference type="AlphaFoldDB" id="A0A6I2M6X3"/>
<dbReference type="Gene3D" id="1.10.3810.10">
    <property type="entry name" value="Biosynthetic peptidoglycan transglycosylase-like"/>
    <property type="match status" value="1"/>
</dbReference>
<accession>A0A6I2M6X3</accession>
<evidence type="ECO:0000256" key="5">
    <source>
        <dbReference type="ARBA" id="ARBA00022670"/>
    </source>
</evidence>
<keyword evidence="4" id="KW-0121">Carboxypeptidase</keyword>
<reference evidence="21 22" key="1">
    <citation type="submission" date="2019-11" db="EMBL/GenBank/DDBJ databases">
        <title>Bacillus idriensis genome.</title>
        <authorList>
            <person name="Konopka E.N."/>
            <person name="Newman J.D."/>
        </authorList>
    </citation>
    <scope>NUCLEOTIDE SEQUENCE [LARGE SCALE GENOMIC DNA]</scope>
    <source>
        <strain evidence="21 22">DSM 19097</strain>
    </source>
</reference>
<keyword evidence="5" id="KW-0645">Protease</keyword>
<dbReference type="GO" id="GO:0008360">
    <property type="term" value="P:regulation of cell shape"/>
    <property type="evidence" value="ECO:0007669"/>
    <property type="project" value="UniProtKB-KW"/>
</dbReference>
<dbReference type="InterPro" id="IPR023346">
    <property type="entry name" value="Lysozyme-like_dom_sf"/>
</dbReference>
<dbReference type="FunFam" id="1.10.3810.10:FF:000001">
    <property type="entry name" value="Penicillin-binding protein 1A"/>
    <property type="match status" value="1"/>
</dbReference>
<dbReference type="PANTHER" id="PTHR32282:SF32">
    <property type="entry name" value="PENICILLIN-BINDING PROTEIN 2A"/>
    <property type="match status" value="1"/>
</dbReference>
<dbReference type="GO" id="GO:0071555">
    <property type="term" value="P:cell wall organization"/>
    <property type="evidence" value="ECO:0007669"/>
    <property type="project" value="UniProtKB-KW"/>
</dbReference>
<dbReference type="Gene3D" id="3.40.710.10">
    <property type="entry name" value="DD-peptidase/beta-lactamase superfamily"/>
    <property type="match status" value="1"/>
</dbReference>
<protein>
    <submittedName>
        <fullName evidence="21">PBP1A family penicillin-binding protein</fullName>
    </submittedName>
</protein>
<keyword evidence="14" id="KW-0511">Multifunctional enzyme</keyword>
<evidence type="ECO:0000256" key="13">
    <source>
        <dbReference type="ARBA" id="ARBA00023136"/>
    </source>
</evidence>
<evidence type="ECO:0000256" key="17">
    <source>
        <dbReference type="ARBA" id="ARBA00049902"/>
    </source>
</evidence>
<evidence type="ECO:0000256" key="14">
    <source>
        <dbReference type="ARBA" id="ARBA00023268"/>
    </source>
</evidence>
<keyword evidence="8" id="KW-0812">Transmembrane</keyword>
<evidence type="ECO:0000259" key="20">
    <source>
        <dbReference type="Pfam" id="PF00912"/>
    </source>
</evidence>
<dbReference type="InterPro" id="IPR001460">
    <property type="entry name" value="PCN-bd_Tpept"/>
</dbReference>
<dbReference type="SUPFAM" id="SSF56601">
    <property type="entry name" value="beta-lactamase/transpeptidase-like"/>
    <property type="match status" value="1"/>
</dbReference>
<evidence type="ECO:0000256" key="15">
    <source>
        <dbReference type="ARBA" id="ARBA00023316"/>
    </source>
</evidence>
<dbReference type="GO" id="GO:0030288">
    <property type="term" value="C:outer membrane-bounded periplasmic space"/>
    <property type="evidence" value="ECO:0007669"/>
    <property type="project" value="TreeGrafter"/>
</dbReference>
<evidence type="ECO:0000256" key="7">
    <source>
        <dbReference type="ARBA" id="ARBA00022679"/>
    </source>
</evidence>
<dbReference type="SUPFAM" id="SSF53955">
    <property type="entry name" value="Lysozyme-like"/>
    <property type="match status" value="1"/>
</dbReference>
<evidence type="ECO:0000313" key="22">
    <source>
        <dbReference type="Proteomes" id="UP000441585"/>
    </source>
</evidence>
<evidence type="ECO:0000256" key="3">
    <source>
        <dbReference type="ARBA" id="ARBA00022475"/>
    </source>
</evidence>
<dbReference type="Pfam" id="PF00912">
    <property type="entry name" value="Transgly"/>
    <property type="match status" value="1"/>
</dbReference>
<feature type="domain" description="Penicillin-binding protein transpeptidase" evidence="19">
    <location>
        <begin position="318"/>
        <end position="590"/>
    </location>
</feature>
<proteinExistence type="inferred from homology"/>
<keyword evidence="15" id="KW-0961">Cell wall biogenesis/degradation</keyword>
<evidence type="ECO:0000256" key="11">
    <source>
        <dbReference type="ARBA" id="ARBA00022984"/>
    </source>
</evidence>
<evidence type="ECO:0000313" key="21">
    <source>
        <dbReference type="EMBL" id="MRX52606.1"/>
    </source>
</evidence>
<evidence type="ECO:0000256" key="10">
    <source>
        <dbReference type="ARBA" id="ARBA00022960"/>
    </source>
</evidence>
<evidence type="ECO:0000259" key="19">
    <source>
        <dbReference type="Pfam" id="PF00905"/>
    </source>
</evidence>
<evidence type="ECO:0000256" key="2">
    <source>
        <dbReference type="ARBA" id="ARBA00007739"/>
    </source>
</evidence>
<dbReference type="InterPro" id="IPR012338">
    <property type="entry name" value="Beta-lactam/transpept-like"/>
</dbReference>
<name>A0A6I2M6X3_9BACI</name>
<keyword evidence="6" id="KW-0328">Glycosyltransferase</keyword>
<dbReference type="Pfam" id="PF00905">
    <property type="entry name" value="Transpeptidase"/>
    <property type="match status" value="1"/>
</dbReference>
<gene>
    <name evidence="21" type="ORF">GJU41_01365</name>
</gene>
<evidence type="ECO:0000256" key="18">
    <source>
        <dbReference type="SAM" id="MobiDB-lite"/>
    </source>
</evidence>
<evidence type="ECO:0000256" key="4">
    <source>
        <dbReference type="ARBA" id="ARBA00022645"/>
    </source>
</evidence>
<organism evidence="21 22">
    <name type="scientific">Metabacillus idriensis</name>
    <dbReference type="NCBI Taxonomy" id="324768"/>
    <lineage>
        <taxon>Bacteria</taxon>
        <taxon>Bacillati</taxon>
        <taxon>Bacillota</taxon>
        <taxon>Bacilli</taxon>
        <taxon>Bacillales</taxon>
        <taxon>Bacillaceae</taxon>
        <taxon>Metabacillus</taxon>
    </lineage>
</organism>
<dbReference type="InterPro" id="IPR050396">
    <property type="entry name" value="Glycosyltr_51/Transpeptidase"/>
</dbReference>
<keyword evidence="7" id="KW-0808">Transferase</keyword>
<feature type="domain" description="Glycosyl transferase family 51" evidence="20">
    <location>
        <begin position="54"/>
        <end position="226"/>
    </location>
</feature>
<evidence type="ECO:0000256" key="6">
    <source>
        <dbReference type="ARBA" id="ARBA00022676"/>
    </source>
</evidence>
<comment type="similarity">
    <text evidence="1">In the C-terminal section; belongs to the transpeptidase family.</text>
</comment>
<keyword evidence="10" id="KW-0133">Cell shape</keyword>
<dbReference type="GO" id="GO:0006508">
    <property type="term" value="P:proteolysis"/>
    <property type="evidence" value="ECO:0007669"/>
    <property type="project" value="UniProtKB-KW"/>
</dbReference>
<comment type="catalytic activity">
    <reaction evidence="16">
        <text>Preferential cleavage: (Ac)2-L-Lys-D-Ala-|-D-Ala. Also transpeptidation of peptidyl-alanyl moieties that are N-acyl substituents of D-alanine.</text>
        <dbReference type="EC" id="3.4.16.4"/>
    </reaction>
</comment>
<dbReference type="NCBIfam" id="TIGR02074">
    <property type="entry name" value="PBP_1a_fam"/>
    <property type="match status" value="1"/>
</dbReference>
<evidence type="ECO:0000256" key="9">
    <source>
        <dbReference type="ARBA" id="ARBA00022801"/>
    </source>
</evidence>
<evidence type="ECO:0000256" key="16">
    <source>
        <dbReference type="ARBA" id="ARBA00034000"/>
    </source>
</evidence>
<dbReference type="GO" id="GO:0008955">
    <property type="term" value="F:peptidoglycan glycosyltransferase activity"/>
    <property type="evidence" value="ECO:0007669"/>
    <property type="project" value="UniProtKB-EC"/>
</dbReference>
<dbReference type="GO" id="GO:0009252">
    <property type="term" value="P:peptidoglycan biosynthetic process"/>
    <property type="evidence" value="ECO:0007669"/>
    <property type="project" value="UniProtKB-KW"/>
</dbReference>
<keyword evidence="9" id="KW-0378">Hydrolase</keyword>
<dbReference type="InterPro" id="IPR001264">
    <property type="entry name" value="Glyco_trans_51"/>
</dbReference>
<keyword evidence="22" id="KW-1185">Reference proteome</keyword>
<dbReference type="PANTHER" id="PTHR32282">
    <property type="entry name" value="BINDING PROTEIN TRANSPEPTIDASE, PUTATIVE-RELATED"/>
    <property type="match status" value="1"/>
</dbReference>
<feature type="region of interest" description="Disordered" evidence="18">
    <location>
        <begin position="694"/>
        <end position="714"/>
    </location>
</feature>
<dbReference type="RefSeq" id="WP_070879304.1">
    <property type="nucleotide sequence ID" value="NZ_CAJFZX010000002.1"/>
</dbReference>
<dbReference type="InterPro" id="IPR036950">
    <property type="entry name" value="PBP_transglycosylase"/>
</dbReference>
<keyword evidence="11" id="KW-0573">Peptidoglycan synthesis</keyword>
<sequence length="714" mass="79957">MRKKIILSASVALSTAVIAFAVYLLILVIGDYSIDEKKLVMDSTTTLVDLKGDKVSELYLQNREPVTIKEIPEHVRNAFIAVEDKRFYEHNGIDMKAITRALYKDLLAGQKVEGGSTITQQLAKNTFLSTEKSLLRKTKEAAIAMSLENKYSKNKLLELYLNQVYFGHGAYGIQSAALYYFNKDAKDLTVEEGAMLAGLPKAPSNYSPVLHPERSKERRDTILSLMGDQDYLTPEEVVRSQGKTLGLNISEESETPWLTTYIDMVMDEAKERYALSNEELMRGGYTVTVPIDAEMQETAYQLFKKEEYFPGTNQHAEGAFVLLDNKTGGVLAAIGGRNYTQKGFNRVNTKRQPGSTFKPLAVYGPAMEEDEFGPYSLLEDKPVSYNGYQPRNNDQQYDEEVTMYDAIAASKNAPAVWALNEIGISNSKKYLEKSGLSIEDNGLSIALGGLKDGVSPLQLANAYRSFAQYGVYSEPYVIQKIEDRESKKIGEVKQEKKRIFSSQTAWNMTRMLQEVVEDGTGRTGTYDGELAGKTGTTSYVNKKGAVKDAWFVGYTPKVSGALWMGYDKTNNEQHLTHGSSFPTRLFKDILRNTSIDQDVAFSLPKGVEDLEEPIRLKNLGAVEAKYTFKPLGLFTVTLNWEAQKDDRVIYRIYETSGNEDKLVGFVKGKDSYEIPYSNLFSEAAYKIVPYNEQTDQEGKGSKSVKPKLFTSTPY</sequence>
<dbReference type="EMBL" id="WKKF01000001">
    <property type="protein sequence ID" value="MRX52606.1"/>
    <property type="molecule type" value="Genomic_DNA"/>
</dbReference>
<keyword evidence="13" id="KW-0472">Membrane</keyword>
<keyword evidence="12" id="KW-1133">Transmembrane helix</keyword>
<dbReference type="GO" id="GO:0008658">
    <property type="term" value="F:penicillin binding"/>
    <property type="evidence" value="ECO:0007669"/>
    <property type="project" value="InterPro"/>
</dbReference>
<evidence type="ECO:0000256" key="1">
    <source>
        <dbReference type="ARBA" id="ARBA00007090"/>
    </source>
</evidence>
<comment type="caution">
    <text evidence="21">The sequence shown here is derived from an EMBL/GenBank/DDBJ whole genome shotgun (WGS) entry which is preliminary data.</text>
</comment>
<evidence type="ECO:0000256" key="8">
    <source>
        <dbReference type="ARBA" id="ARBA00022692"/>
    </source>
</evidence>
<dbReference type="GO" id="GO:0009002">
    <property type="term" value="F:serine-type D-Ala-D-Ala carboxypeptidase activity"/>
    <property type="evidence" value="ECO:0007669"/>
    <property type="project" value="UniProtKB-EC"/>
</dbReference>
<keyword evidence="3" id="KW-1003">Cell membrane</keyword>